<feature type="region of interest" description="Disordered" evidence="3">
    <location>
        <begin position="122"/>
        <end position="147"/>
    </location>
</feature>
<dbReference type="Pfam" id="PF08797">
    <property type="entry name" value="HIRAN"/>
    <property type="match status" value="1"/>
</dbReference>
<sequence length="275" mass="31138">MEKSSTVTSNGNSGTTSQQNATSELESDDVKQQAMPHGTMQCQIIHIDRFSSFKWEIPGFPVPKLELVRVLFKIGTEISDGVIQKKEAANIQKGNFICTSHCGIRVHDKNYTVLWELQPTKRSQTSVPNHKSKNTHVHRSDDGLNTDERDDLGEVGAICLPFKVLGTCYSQSRQEALEKAFEHLYNHNRPVFAKLQAEPDNPLDKHAITVYVMSSAVYEKVGYTETEMTQFVHPVLKDPSFLVSVKRIWFSTVFLMIGFYVTINITKSGPWDRQM</sequence>
<name>A0A2B4RT22_STYPI</name>
<evidence type="ECO:0000256" key="3">
    <source>
        <dbReference type="SAM" id="MobiDB-lite"/>
    </source>
</evidence>
<gene>
    <name evidence="6" type="ORF">AWC38_SpisGene16143</name>
</gene>
<feature type="region of interest" description="Disordered" evidence="3">
    <location>
        <begin position="1"/>
        <end position="36"/>
    </location>
</feature>
<feature type="compositionally biased region" description="Low complexity" evidence="3">
    <location>
        <begin position="1"/>
        <end position="17"/>
    </location>
</feature>
<feature type="domain" description="HIRAN" evidence="5">
    <location>
        <begin position="162"/>
        <end position="263"/>
    </location>
</feature>
<organism evidence="6 7">
    <name type="scientific">Stylophora pistillata</name>
    <name type="common">Smooth cauliflower coral</name>
    <dbReference type="NCBI Taxonomy" id="50429"/>
    <lineage>
        <taxon>Eukaryota</taxon>
        <taxon>Metazoa</taxon>
        <taxon>Cnidaria</taxon>
        <taxon>Anthozoa</taxon>
        <taxon>Hexacorallia</taxon>
        <taxon>Scleractinia</taxon>
        <taxon>Astrocoeniina</taxon>
        <taxon>Pocilloporidae</taxon>
        <taxon>Stylophora</taxon>
    </lineage>
</organism>
<proteinExistence type="predicted"/>
<dbReference type="AlphaFoldDB" id="A0A2B4RT22"/>
<dbReference type="Gene3D" id="3.30.70.2330">
    <property type="match status" value="1"/>
</dbReference>
<dbReference type="GO" id="GO:0003676">
    <property type="term" value="F:nucleic acid binding"/>
    <property type="evidence" value="ECO:0007669"/>
    <property type="project" value="InterPro"/>
</dbReference>
<comment type="caution">
    <text evidence="6">The sequence shown here is derived from an EMBL/GenBank/DDBJ whole genome shotgun (WGS) entry which is preliminary data.</text>
</comment>
<dbReference type="GO" id="GO:0008270">
    <property type="term" value="F:zinc ion binding"/>
    <property type="evidence" value="ECO:0007669"/>
    <property type="project" value="InterPro"/>
</dbReference>
<evidence type="ECO:0000313" key="6">
    <source>
        <dbReference type="EMBL" id="PFX19468.1"/>
    </source>
</evidence>
<evidence type="ECO:0000256" key="4">
    <source>
        <dbReference type="SAM" id="Phobius"/>
    </source>
</evidence>
<accession>A0A2B4RT22</accession>
<protein>
    <recommendedName>
        <fullName evidence="5">HIRAN domain-containing protein</fullName>
    </recommendedName>
</protein>
<keyword evidence="4" id="KW-0472">Membrane</keyword>
<keyword evidence="1" id="KW-0479">Metal-binding</keyword>
<reference evidence="7" key="1">
    <citation type="journal article" date="2017" name="bioRxiv">
        <title>Comparative analysis of the genomes of Stylophora pistillata and Acropora digitifera provides evidence for extensive differences between species of corals.</title>
        <authorList>
            <person name="Voolstra C.R."/>
            <person name="Li Y."/>
            <person name="Liew Y.J."/>
            <person name="Baumgarten S."/>
            <person name="Zoccola D."/>
            <person name="Flot J.-F."/>
            <person name="Tambutte S."/>
            <person name="Allemand D."/>
            <person name="Aranda M."/>
        </authorList>
    </citation>
    <scope>NUCLEOTIDE SEQUENCE [LARGE SCALE GENOMIC DNA]</scope>
</reference>
<evidence type="ECO:0000259" key="5">
    <source>
        <dbReference type="Pfam" id="PF08797"/>
    </source>
</evidence>
<dbReference type="EMBL" id="LSMT01000359">
    <property type="protein sequence ID" value="PFX19468.1"/>
    <property type="molecule type" value="Genomic_DNA"/>
</dbReference>
<evidence type="ECO:0000313" key="7">
    <source>
        <dbReference type="Proteomes" id="UP000225706"/>
    </source>
</evidence>
<feature type="transmembrane region" description="Helical" evidence="4">
    <location>
        <begin position="248"/>
        <end position="266"/>
    </location>
</feature>
<dbReference type="GO" id="GO:0016818">
    <property type="term" value="F:hydrolase activity, acting on acid anhydrides, in phosphorus-containing anhydrides"/>
    <property type="evidence" value="ECO:0007669"/>
    <property type="project" value="InterPro"/>
</dbReference>
<evidence type="ECO:0000256" key="1">
    <source>
        <dbReference type="ARBA" id="ARBA00022723"/>
    </source>
</evidence>
<evidence type="ECO:0000256" key="2">
    <source>
        <dbReference type="ARBA" id="ARBA00022801"/>
    </source>
</evidence>
<dbReference type="Proteomes" id="UP000225706">
    <property type="component" value="Unassembled WGS sequence"/>
</dbReference>
<keyword evidence="4" id="KW-0812">Transmembrane</keyword>
<dbReference type="InterPro" id="IPR014905">
    <property type="entry name" value="HIRAN"/>
</dbReference>
<keyword evidence="2" id="KW-0378">Hydrolase</keyword>
<keyword evidence="4" id="KW-1133">Transmembrane helix</keyword>
<keyword evidence="7" id="KW-1185">Reference proteome</keyword>
<dbReference type="OrthoDB" id="5972718at2759"/>